<dbReference type="InParanoid" id="D8R6E2"/>
<keyword evidence="14" id="KW-1185">Reference proteome</keyword>
<dbReference type="OrthoDB" id="19261at2759"/>
<dbReference type="HOGENOM" id="CLU_069483_2_0_1"/>
<dbReference type="Gramene" id="EFJ32654">
    <property type="protein sequence ID" value="EFJ32654"/>
    <property type="gene ID" value="SELMODRAFT_15697"/>
</dbReference>
<accession>D8R6E2</accession>
<evidence type="ECO:0000256" key="10">
    <source>
        <dbReference type="ARBA" id="ARBA00023136"/>
    </source>
</evidence>
<dbReference type="SMART" id="SM00665">
    <property type="entry name" value="B561"/>
    <property type="match status" value="1"/>
</dbReference>
<feature type="transmembrane region" description="Helical" evidence="11">
    <location>
        <begin position="44"/>
        <end position="66"/>
    </location>
</feature>
<evidence type="ECO:0000256" key="11">
    <source>
        <dbReference type="SAM" id="Phobius"/>
    </source>
</evidence>
<feature type="transmembrane region" description="Helical" evidence="11">
    <location>
        <begin position="6"/>
        <end position="23"/>
    </location>
</feature>
<dbReference type="GO" id="GO:0016020">
    <property type="term" value="C:membrane"/>
    <property type="evidence" value="ECO:0007669"/>
    <property type="project" value="UniProtKB-SubCell"/>
</dbReference>
<dbReference type="FunCoup" id="D8R6E2">
    <property type="interactions" value="50"/>
</dbReference>
<dbReference type="InterPro" id="IPR006593">
    <property type="entry name" value="Cyt_b561/ferric_Rdtase_TM"/>
</dbReference>
<feature type="non-terminal residue" evidence="13">
    <location>
        <position position="173"/>
    </location>
</feature>
<evidence type="ECO:0000256" key="2">
    <source>
        <dbReference type="ARBA" id="ARBA00004141"/>
    </source>
</evidence>
<evidence type="ECO:0000256" key="4">
    <source>
        <dbReference type="ARBA" id="ARBA00022617"/>
    </source>
</evidence>
<keyword evidence="8 11" id="KW-1133">Transmembrane helix</keyword>
<dbReference type="PANTHER" id="PTHR15422">
    <property type="entry name" value="OS05G0565100 PROTEIN"/>
    <property type="match status" value="1"/>
</dbReference>
<dbReference type="InterPro" id="IPR045150">
    <property type="entry name" value="CYB561D1/2"/>
</dbReference>
<dbReference type="EMBL" id="GL377572">
    <property type="protein sequence ID" value="EFJ32654.1"/>
    <property type="molecule type" value="Genomic_DNA"/>
</dbReference>
<keyword evidence="9" id="KW-0408">Iron</keyword>
<keyword evidence="10 11" id="KW-0472">Membrane</keyword>
<evidence type="ECO:0000256" key="9">
    <source>
        <dbReference type="ARBA" id="ARBA00023004"/>
    </source>
</evidence>
<keyword evidence="3" id="KW-0813">Transport</keyword>
<evidence type="ECO:0000313" key="13">
    <source>
        <dbReference type="EMBL" id="EFJ32654.1"/>
    </source>
</evidence>
<feature type="transmembrane region" description="Helical" evidence="11">
    <location>
        <begin position="109"/>
        <end position="129"/>
    </location>
</feature>
<feature type="domain" description="Cytochrome b561" evidence="12">
    <location>
        <begin position="1"/>
        <end position="171"/>
    </location>
</feature>
<dbReference type="CDD" id="cd08760">
    <property type="entry name" value="Cyt_b561_FRRS1_like"/>
    <property type="match status" value="1"/>
</dbReference>
<sequence>IKLHGWLMWGSFGLLIPLGTLVVRFSRCARHSREAASDKIAIVFYAHLIIQSIALLVSAGGAVLSFRKFSNQFMHTHQRLGLALWAVAWVQPFIGIIRPRTGQTARPVWFVLHWLLGTTTIILGFYNVYNGLRIYEMITQKSQRILNILFSIQIAVMAVVYLLQDKWNYVKEQ</sequence>
<dbReference type="Proteomes" id="UP000001514">
    <property type="component" value="Unassembled WGS sequence"/>
</dbReference>
<dbReference type="Pfam" id="PF03188">
    <property type="entry name" value="Cytochrom_B561"/>
    <property type="match status" value="1"/>
</dbReference>
<keyword evidence="7" id="KW-0249">Electron transport</keyword>
<evidence type="ECO:0000256" key="6">
    <source>
        <dbReference type="ARBA" id="ARBA00022723"/>
    </source>
</evidence>
<protein>
    <recommendedName>
        <fullName evidence="12">Cytochrome b561 domain-containing protein</fullName>
    </recommendedName>
</protein>
<feature type="transmembrane region" description="Helical" evidence="11">
    <location>
        <begin position="78"/>
        <end position="97"/>
    </location>
</feature>
<keyword evidence="4" id="KW-0349">Heme</keyword>
<evidence type="ECO:0000256" key="8">
    <source>
        <dbReference type="ARBA" id="ARBA00022989"/>
    </source>
</evidence>
<evidence type="ECO:0000256" key="1">
    <source>
        <dbReference type="ARBA" id="ARBA00001970"/>
    </source>
</evidence>
<dbReference type="PANTHER" id="PTHR15422:SF24">
    <property type="entry name" value="DOMON RELATED DOMAIN-CONTAINING PROTEIN"/>
    <property type="match status" value="1"/>
</dbReference>
<organism evidence="14">
    <name type="scientific">Selaginella moellendorffii</name>
    <name type="common">Spikemoss</name>
    <dbReference type="NCBI Taxonomy" id="88036"/>
    <lineage>
        <taxon>Eukaryota</taxon>
        <taxon>Viridiplantae</taxon>
        <taxon>Streptophyta</taxon>
        <taxon>Embryophyta</taxon>
        <taxon>Tracheophyta</taxon>
        <taxon>Lycopodiopsida</taxon>
        <taxon>Selaginellales</taxon>
        <taxon>Selaginellaceae</taxon>
        <taxon>Selaginella</taxon>
    </lineage>
</organism>
<keyword evidence="6" id="KW-0479">Metal-binding</keyword>
<dbReference type="AlphaFoldDB" id="D8R6E2"/>
<evidence type="ECO:0000256" key="7">
    <source>
        <dbReference type="ARBA" id="ARBA00022982"/>
    </source>
</evidence>
<dbReference type="GO" id="GO:0046872">
    <property type="term" value="F:metal ion binding"/>
    <property type="evidence" value="ECO:0007669"/>
    <property type="project" value="UniProtKB-KW"/>
</dbReference>
<dbReference type="STRING" id="88036.D8R6E2"/>
<dbReference type="GO" id="GO:0140575">
    <property type="term" value="F:transmembrane monodehydroascorbate reductase activity"/>
    <property type="evidence" value="ECO:0007669"/>
    <property type="project" value="InterPro"/>
</dbReference>
<dbReference type="PROSITE" id="PS50939">
    <property type="entry name" value="CYTOCHROME_B561"/>
    <property type="match status" value="1"/>
</dbReference>
<feature type="transmembrane region" description="Helical" evidence="11">
    <location>
        <begin position="145"/>
        <end position="163"/>
    </location>
</feature>
<evidence type="ECO:0000256" key="3">
    <source>
        <dbReference type="ARBA" id="ARBA00022448"/>
    </source>
</evidence>
<feature type="non-terminal residue" evidence="13">
    <location>
        <position position="1"/>
    </location>
</feature>
<name>D8R6E2_SELML</name>
<comment type="subcellular location">
    <subcellularLocation>
        <location evidence="2">Membrane</location>
        <topology evidence="2">Multi-pass membrane protein</topology>
    </subcellularLocation>
</comment>
<evidence type="ECO:0000259" key="12">
    <source>
        <dbReference type="PROSITE" id="PS50939"/>
    </source>
</evidence>
<dbReference type="GO" id="GO:0016491">
    <property type="term" value="F:oxidoreductase activity"/>
    <property type="evidence" value="ECO:0000318"/>
    <property type="project" value="GO_Central"/>
</dbReference>
<dbReference type="KEGG" id="smo:SELMODRAFT_15697"/>
<dbReference type="Gene3D" id="1.20.120.1770">
    <property type="match status" value="1"/>
</dbReference>
<reference evidence="13 14" key="1">
    <citation type="journal article" date="2011" name="Science">
        <title>The Selaginella genome identifies genetic changes associated with the evolution of vascular plants.</title>
        <authorList>
            <person name="Banks J.A."/>
            <person name="Nishiyama T."/>
            <person name="Hasebe M."/>
            <person name="Bowman J.L."/>
            <person name="Gribskov M."/>
            <person name="dePamphilis C."/>
            <person name="Albert V.A."/>
            <person name="Aono N."/>
            <person name="Aoyama T."/>
            <person name="Ambrose B.A."/>
            <person name="Ashton N.W."/>
            <person name="Axtell M.J."/>
            <person name="Barker E."/>
            <person name="Barker M.S."/>
            <person name="Bennetzen J.L."/>
            <person name="Bonawitz N.D."/>
            <person name="Chapple C."/>
            <person name="Cheng C."/>
            <person name="Correa L.G."/>
            <person name="Dacre M."/>
            <person name="DeBarry J."/>
            <person name="Dreyer I."/>
            <person name="Elias M."/>
            <person name="Engstrom E.M."/>
            <person name="Estelle M."/>
            <person name="Feng L."/>
            <person name="Finet C."/>
            <person name="Floyd S.K."/>
            <person name="Frommer W.B."/>
            <person name="Fujita T."/>
            <person name="Gramzow L."/>
            <person name="Gutensohn M."/>
            <person name="Harholt J."/>
            <person name="Hattori M."/>
            <person name="Heyl A."/>
            <person name="Hirai T."/>
            <person name="Hiwatashi Y."/>
            <person name="Ishikawa M."/>
            <person name="Iwata M."/>
            <person name="Karol K.G."/>
            <person name="Koehler B."/>
            <person name="Kolukisaoglu U."/>
            <person name="Kubo M."/>
            <person name="Kurata T."/>
            <person name="Lalonde S."/>
            <person name="Li K."/>
            <person name="Li Y."/>
            <person name="Litt A."/>
            <person name="Lyons E."/>
            <person name="Manning G."/>
            <person name="Maruyama T."/>
            <person name="Michael T.P."/>
            <person name="Mikami K."/>
            <person name="Miyazaki S."/>
            <person name="Morinaga S."/>
            <person name="Murata T."/>
            <person name="Mueller-Roeber B."/>
            <person name="Nelson D.R."/>
            <person name="Obara M."/>
            <person name="Oguri Y."/>
            <person name="Olmstead R.G."/>
            <person name="Onodera N."/>
            <person name="Petersen B.L."/>
            <person name="Pils B."/>
            <person name="Prigge M."/>
            <person name="Rensing S.A."/>
            <person name="Riano-Pachon D.M."/>
            <person name="Roberts A.W."/>
            <person name="Sato Y."/>
            <person name="Scheller H.V."/>
            <person name="Schulz B."/>
            <person name="Schulz C."/>
            <person name="Shakirov E.V."/>
            <person name="Shibagaki N."/>
            <person name="Shinohara N."/>
            <person name="Shippen D.E."/>
            <person name="Soerensen I."/>
            <person name="Sotooka R."/>
            <person name="Sugimoto N."/>
            <person name="Sugita M."/>
            <person name="Sumikawa N."/>
            <person name="Tanurdzic M."/>
            <person name="Theissen G."/>
            <person name="Ulvskov P."/>
            <person name="Wakazuki S."/>
            <person name="Weng J.K."/>
            <person name="Willats W.W."/>
            <person name="Wipf D."/>
            <person name="Wolf P.G."/>
            <person name="Yang L."/>
            <person name="Zimmer A.D."/>
            <person name="Zhu Q."/>
            <person name="Mitros T."/>
            <person name="Hellsten U."/>
            <person name="Loque D."/>
            <person name="Otillar R."/>
            <person name="Salamov A."/>
            <person name="Schmutz J."/>
            <person name="Shapiro H."/>
            <person name="Lindquist E."/>
            <person name="Lucas S."/>
            <person name="Rokhsar D."/>
            <person name="Grigoriev I.V."/>
        </authorList>
    </citation>
    <scope>NUCLEOTIDE SEQUENCE [LARGE SCALE GENOMIC DNA]</scope>
</reference>
<comment type="cofactor">
    <cofactor evidence="1">
        <name>heme b</name>
        <dbReference type="ChEBI" id="CHEBI:60344"/>
    </cofactor>
</comment>
<gene>
    <name evidence="13" type="ORF">SELMODRAFT_15697</name>
</gene>
<evidence type="ECO:0000256" key="5">
    <source>
        <dbReference type="ARBA" id="ARBA00022692"/>
    </source>
</evidence>
<proteinExistence type="predicted"/>
<evidence type="ECO:0000313" key="14">
    <source>
        <dbReference type="Proteomes" id="UP000001514"/>
    </source>
</evidence>
<dbReference type="eggNOG" id="KOG4293">
    <property type="taxonomic scope" value="Eukaryota"/>
</dbReference>
<keyword evidence="5 11" id="KW-0812">Transmembrane</keyword>
<dbReference type="OMA" id="FLMWASM"/>